<evidence type="ECO:0000259" key="1">
    <source>
        <dbReference type="Pfam" id="PF09313"/>
    </source>
</evidence>
<dbReference type="OrthoDB" id="7282222at2"/>
<dbReference type="AlphaFoldDB" id="A0A5C8PPA6"/>
<organism evidence="2 3">
    <name type="scientific">Vineibacter terrae</name>
    <dbReference type="NCBI Taxonomy" id="2586908"/>
    <lineage>
        <taxon>Bacteria</taxon>
        <taxon>Pseudomonadati</taxon>
        <taxon>Pseudomonadota</taxon>
        <taxon>Alphaproteobacteria</taxon>
        <taxon>Hyphomicrobiales</taxon>
        <taxon>Vineibacter</taxon>
    </lineage>
</organism>
<name>A0A5C8PPA6_9HYPH</name>
<dbReference type="RefSeq" id="WP_147847039.1">
    <property type="nucleotide sequence ID" value="NZ_DATAJT010000641.1"/>
</dbReference>
<comment type="caution">
    <text evidence="2">The sequence shown here is derived from an EMBL/GenBank/DDBJ whole genome shotgun (WGS) entry which is preliminary data.</text>
</comment>
<accession>A0A5C8PPA6</accession>
<dbReference type="InterPro" id="IPR014710">
    <property type="entry name" value="RmlC-like_jellyroll"/>
</dbReference>
<dbReference type="Pfam" id="PF09313">
    <property type="entry name" value="TehB-like"/>
    <property type="match status" value="1"/>
</dbReference>
<protein>
    <submittedName>
        <fullName evidence="2">DUF1971 domain-containing protein</fullName>
    </submittedName>
</protein>
<dbReference type="Gene3D" id="2.60.120.10">
    <property type="entry name" value="Jelly Rolls"/>
    <property type="match status" value="1"/>
</dbReference>
<dbReference type="SUPFAM" id="SSF51197">
    <property type="entry name" value="Clavaminate synthase-like"/>
    <property type="match status" value="1"/>
</dbReference>
<feature type="domain" description="TehB/YeaR-like" evidence="1">
    <location>
        <begin position="12"/>
        <end position="86"/>
    </location>
</feature>
<gene>
    <name evidence="2" type="ORF">FHP25_11335</name>
</gene>
<dbReference type="Proteomes" id="UP000321638">
    <property type="component" value="Unassembled WGS sequence"/>
</dbReference>
<evidence type="ECO:0000313" key="2">
    <source>
        <dbReference type="EMBL" id="TXL76775.1"/>
    </source>
</evidence>
<reference evidence="2 3" key="1">
    <citation type="submission" date="2019-06" db="EMBL/GenBank/DDBJ databases">
        <title>New taxonomy in bacterial strain CC-CFT640, isolated from vineyard.</title>
        <authorList>
            <person name="Lin S.-Y."/>
            <person name="Tsai C.-F."/>
            <person name="Young C.-C."/>
        </authorList>
    </citation>
    <scope>NUCLEOTIDE SEQUENCE [LARGE SCALE GENOMIC DNA]</scope>
    <source>
        <strain evidence="2 3">CC-CFT640</strain>
    </source>
</reference>
<sequence>MAQLPHGLVAYKRTPVFDQDSLPAGLRREHRTKPGVWALIHVIEGRLRCRIHDPAHEEILEPGKPGVVQPEQPHDVEPLGPMRMFVEFHAMP</sequence>
<proteinExistence type="predicted"/>
<dbReference type="EMBL" id="VDUZ01000010">
    <property type="protein sequence ID" value="TXL76775.1"/>
    <property type="molecule type" value="Genomic_DNA"/>
</dbReference>
<evidence type="ECO:0000313" key="3">
    <source>
        <dbReference type="Proteomes" id="UP000321638"/>
    </source>
</evidence>
<keyword evidence="3" id="KW-1185">Reference proteome</keyword>
<dbReference type="InterPro" id="IPR015392">
    <property type="entry name" value="TehB/YeaR-like_dom"/>
</dbReference>